<name>A0A645IRE3_9ZZZZ</name>
<gene>
    <name evidence="2" type="ORF">SDC9_201340</name>
</gene>
<dbReference type="AlphaFoldDB" id="A0A645IRE3"/>
<comment type="caution">
    <text evidence="2">The sequence shown here is derived from an EMBL/GenBank/DDBJ whole genome shotgun (WGS) entry which is preliminary data.</text>
</comment>
<evidence type="ECO:0000256" key="1">
    <source>
        <dbReference type="SAM" id="Phobius"/>
    </source>
</evidence>
<organism evidence="2">
    <name type="scientific">bioreactor metagenome</name>
    <dbReference type="NCBI Taxonomy" id="1076179"/>
    <lineage>
        <taxon>unclassified sequences</taxon>
        <taxon>metagenomes</taxon>
        <taxon>ecological metagenomes</taxon>
    </lineage>
</organism>
<evidence type="ECO:0000313" key="2">
    <source>
        <dbReference type="EMBL" id="MPN53676.1"/>
    </source>
</evidence>
<dbReference type="EMBL" id="VSSQ01121045">
    <property type="protein sequence ID" value="MPN53676.1"/>
    <property type="molecule type" value="Genomic_DNA"/>
</dbReference>
<proteinExistence type="predicted"/>
<sequence>MPPVMRAVFEALLSATAVLMPIAVPPIAAETTLALETALLSVMAAVIRLYLAAMTRTLSALMIYPVKSSSA</sequence>
<keyword evidence="1" id="KW-1133">Transmembrane helix</keyword>
<keyword evidence="1" id="KW-0472">Membrane</keyword>
<keyword evidence="1" id="KW-0812">Transmembrane</keyword>
<feature type="transmembrane region" description="Helical" evidence="1">
    <location>
        <begin position="39"/>
        <end position="64"/>
    </location>
</feature>
<protein>
    <submittedName>
        <fullName evidence="2">Uncharacterized protein</fullName>
    </submittedName>
</protein>
<reference evidence="2" key="1">
    <citation type="submission" date="2019-08" db="EMBL/GenBank/DDBJ databases">
        <authorList>
            <person name="Kucharzyk K."/>
            <person name="Murdoch R.W."/>
            <person name="Higgins S."/>
            <person name="Loffler F."/>
        </authorList>
    </citation>
    <scope>NUCLEOTIDE SEQUENCE</scope>
</reference>
<accession>A0A645IRE3</accession>